<dbReference type="CDD" id="cd06262">
    <property type="entry name" value="metallo-hydrolase-like_MBL-fold"/>
    <property type="match status" value="1"/>
</dbReference>
<dbReference type="GeneID" id="76206464"/>
<dbReference type="InterPro" id="IPR051453">
    <property type="entry name" value="MBL_Glyoxalase_II"/>
</dbReference>
<keyword evidence="9" id="KW-1185">Reference proteome</keyword>
<dbReference type="EMBL" id="AP026830">
    <property type="protein sequence ID" value="BDR91821.1"/>
    <property type="molecule type" value="Genomic_DNA"/>
</dbReference>
<dbReference type="GO" id="GO:0046872">
    <property type="term" value="F:metal ion binding"/>
    <property type="evidence" value="ECO:0007669"/>
    <property type="project" value="UniProtKB-KW"/>
</dbReference>
<dbReference type="SMART" id="SM00849">
    <property type="entry name" value="Lactamase_B"/>
    <property type="match status" value="1"/>
</dbReference>
<keyword evidence="4" id="KW-0862">Zinc</keyword>
<dbReference type="InterPro" id="IPR001279">
    <property type="entry name" value="Metallo-B-lactamas"/>
</dbReference>
<evidence type="ECO:0000259" key="5">
    <source>
        <dbReference type="SMART" id="SM00849"/>
    </source>
</evidence>
<dbReference type="Gene3D" id="3.60.15.10">
    <property type="entry name" value="Ribonuclease Z/Hydroxyacylglutathione hydrolase-like"/>
    <property type="match status" value="1"/>
</dbReference>
<dbReference type="AlphaFoldDB" id="A0A830E797"/>
<evidence type="ECO:0000313" key="9">
    <source>
        <dbReference type="Proteomes" id="UP001060771"/>
    </source>
</evidence>
<dbReference type="RefSeq" id="WP_188602451.1">
    <property type="nucleotide sequence ID" value="NZ_AP026830.1"/>
</dbReference>
<proteinExistence type="predicted"/>
<reference evidence="7" key="1">
    <citation type="journal article" date="2014" name="Int. J. Syst. Evol. Microbiol.">
        <title>Complete genome sequence of Corynebacterium casei LMG S-19264T (=DSM 44701T), isolated from a smear-ripened cheese.</title>
        <authorList>
            <consortium name="US DOE Joint Genome Institute (JGI-PGF)"/>
            <person name="Walter F."/>
            <person name="Albersmeier A."/>
            <person name="Kalinowski J."/>
            <person name="Ruckert C."/>
        </authorList>
    </citation>
    <scope>NUCLEOTIDE SEQUENCE</scope>
    <source>
        <strain evidence="7">JCM 11219</strain>
    </source>
</reference>
<protein>
    <submittedName>
        <fullName evidence="7">MBL fold hydrolase</fullName>
    </submittedName>
</protein>
<keyword evidence="2" id="KW-0479">Metal-binding</keyword>
<reference evidence="7" key="2">
    <citation type="submission" date="2020-09" db="EMBL/GenBank/DDBJ databases">
        <authorList>
            <person name="Sun Q."/>
            <person name="Ohkuma M."/>
        </authorList>
    </citation>
    <scope>NUCLEOTIDE SEQUENCE</scope>
    <source>
        <strain evidence="7">JCM 11219</strain>
    </source>
</reference>
<evidence type="ECO:0000313" key="6">
    <source>
        <dbReference type="EMBL" id="BDR91821.1"/>
    </source>
</evidence>
<organism evidence="7 8">
    <name type="scientific">Vulcanisaeta souniana JCM 11219</name>
    <dbReference type="NCBI Taxonomy" id="1293586"/>
    <lineage>
        <taxon>Archaea</taxon>
        <taxon>Thermoproteota</taxon>
        <taxon>Thermoprotei</taxon>
        <taxon>Thermoproteales</taxon>
        <taxon>Thermoproteaceae</taxon>
        <taxon>Vulcanisaeta</taxon>
    </lineage>
</organism>
<dbReference type="PANTHER" id="PTHR46233:SF3">
    <property type="entry name" value="HYDROXYACYLGLUTATHIONE HYDROLASE GLOC"/>
    <property type="match status" value="1"/>
</dbReference>
<comment type="cofactor">
    <cofactor evidence="1">
        <name>Zn(2+)</name>
        <dbReference type="ChEBI" id="CHEBI:29105"/>
    </cofactor>
</comment>
<dbReference type="SUPFAM" id="SSF56281">
    <property type="entry name" value="Metallo-hydrolase/oxidoreductase"/>
    <property type="match status" value="1"/>
</dbReference>
<evidence type="ECO:0000256" key="4">
    <source>
        <dbReference type="ARBA" id="ARBA00022833"/>
    </source>
</evidence>
<gene>
    <name evidence="7" type="ORF">GCM10007112_03840</name>
    <name evidence="6" type="ORF">Vsou_09140</name>
</gene>
<accession>A0A830E797</accession>
<evidence type="ECO:0000313" key="8">
    <source>
        <dbReference type="Proteomes" id="UP000657075"/>
    </source>
</evidence>
<dbReference type="Pfam" id="PF00753">
    <property type="entry name" value="Lactamase_B"/>
    <property type="match status" value="1"/>
</dbReference>
<feature type="domain" description="Metallo-beta-lactamase" evidence="5">
    <location>
        <begin position="13"/>
        <end position="182"/>
    </location>
</feature>
<dbReference type="GO" id="GO:0016787">
    <property type="term" value="F:hydrolase activity"/>
    <property type="evidence" value="ECO:0007669"/>
    <property type="project" value="UniProtKB-KW"/>
</dbReference>
<keyword evidence="3 7" id="KW-0378">Hydrolase</keyword>
<evidence type="ECO:0000256" key="2">
    <source>
        <dbReference type="ARBA" id="ARBA00022723"/>
    </source>
</evidence>
<sequence length="213" mass="23123">MLNVEVVVVGPLETNCYLVCDGNSCVIIDPGDEAESILNALSNRRALAVVATHLHFDHVGAVKELTERLGIPFMAHRLDWELKKIFDELATRWGFTKPKLPEPVFVSEGSELPLNLRVIHTPGHTPGSISIIGDDFVITGDTLFAGSVGRTDLPGGNMDRLRRSVCGLYRELPDNFIVYPGHGPSTTIGEEKINNVVIPMEACLDGSGSNSYG</sequence>
<reference evidence="6" key="4">
    <citation type="journal article" date="2023" name="Microbiol. Resour. Announc.">
        <title>Complete Genome Sequence of Vulcanisaeta souniana Strain IC-059, a Hyperthermophilic Archaeon Isolated from Hot Spring Water in Japan.</title>
        <authorList>
            <person name="Kato S."/>
            <person name="Itoh T."/>
            <person name="Wu L."/>
            <person name="Ma J."/>
            <person name="Ohkuma M."/>
        </authorList>
    </citation>
    <scope>NUCLEOTIDE SEQUENCE</scope>
    <source>
        <strain evidence="6">JCM 11219</strain>
    </source>
</reference>
<evidence type="ECO:0000256" key="3">
    <source>
        <dbReference type="ARBA" id="ARBA00022801"/>
    </source>
</evidence>
<dbReference type="Proteomes" id="UP001060771">
    <property type="component" value="Chromosome"/>
</dbReference>
<dbReference type="EMBL" id="BMNM01000001">
    <property type="protein sequence ID" value="GGI70069.1"/>
    <property type="molecule type" value="Genomic_DNA"/>
</dbReference>
<evidence type="ECO:0000313" key="7">
    <source>
        <dbReference type="EMBL" id="GGI70069.1"/>
    </source>
</evidence>
<reference evidence="9" key="3">
    <citation type="submission" date="2022-09" db="EMBL/GenBank/DDBJ databases">
        <title>Complete genome sequence of Vulcanisaeta souniana.</title>
        <authorList>
            <person name="Kato S."/>
            <person name="Itoh T."/>
            <person name="Ohkuma M."/>
        </authorList>
    </citation>
    <scope>NUCLEOTIDE SEQUENCE [LARGE SCALE GENOMIC DNA]</scope>
    <source>
        <strain evidence="9">JCM 11219</strain>
    </source>
</reference>
<dbReference type="Proteomes" id="UP000657075">
    <property type="component" value="Unassembled WGS sequence"/>
</dbReference>
<dbReference type="InterPro" id="IPR036866">
    <property type="entry name" value="RibonucZ/Hydroxyglut_hydro"/>
</dbReference>
<dbReference type="PANTHER" id="PTHR46233">
    <property type="entry name" value="HYDROXYACYLGLUTATHIONE HYDROLASE GLOC"/>
    <property type="match status" value="1"/>
</dbReference>
<dbReference type="OrthoDB" id="197151at2157"/>
<name>A0A830E797_9CREN</name>
<evidence type="ECO:0000256" key="1">
    <source>
        <dbReference type="ARBA" id="ARBA00001947"/>
    </source>
</evidence>